<dbReference type="AlphaFoldDB" id="A0AAV2T793"/>
<reference evidence="5" key="1">
    <citation type="submission" date="2024-06" db="EMBL/GenBank/DDBJ databases">
        <authorList>
            <person name="Liu X."/>
            <person name="Lenzi L."/>
            <person name="Haldenby T S."/>
            <person name="Uol C."/>
        </authorList>
    </citation>
    <scope>NUCLEOTIDE SEQUENCE</scope>
</reference>
<comment type="pathway">
    <text evidence="1">Cofactor biosynthesis; molybdopterin biosynthesis.</text>
</comment>
<proteinExistence type="predicted"/>
<comment type="caution">
    <text evidence="5">The sequence shown here is derived from an EMBL/GenBank/DDBJ whole genome shotgun (WGS) entry which is preliminary data.</text>
</comment>
<dbReference type="EMBL" id="CAXLJL010000112">
    <property type="protein sequence ID" value="CAL5132056.1"/>
    <property type="molecule type" value="Genomic_DNA"/>
</dbReference>
<accession>A0AAV2T793</accession>
<evidence type="ECO:0000256" key="2">
    <source>
        <dbReference type="ARBA" id="ARBA00023150"/>
    </source>
</evidence>
<dbReference type="InterPro" id="IPR036522">
    <property type="entry name" value="MoaC_sf"/>
</dbReference>
<protein>
    <recommendedName>
        <fullName evidence="4">Molybdopterin cofactor biosynthesis C (MoaC) domain-containing protein</fullName>
    </recommendedName>
</protein>
<keyword evidence="2" id="KW-0501">Molybdenum cofactor biosynthesis</keyword>
<evidence type="ECO:0000313" key="5">
    <source>
        <dbReference type="EMBL" id="CAL5132056.1"/>
    </source>
</evidence>
<dbReference type="Gene3D" id="3.30.70.640">
    <property type="entry name" value="Molybdopterin cofactor biosynthesis C (MoaC) domain"/>
    <property type="match status" value="1"/>
</dbReference>
<feature type="region of interest" description="Disordered" evidence="3">
    <location>
        <begin position="17"/>
        <end position="39"/>
    </location>
</feature>
<dbReference type="Proteomes" id="UP001497525">
    <property type="component" value="Unassembled WGS sequence"/>
</dbReference>
<evidence type="ECO:0000256" key="3">
    <source>
        <dbReference type="SAM" id="MobiDB-lite"/>
    </source>
</evidence>
<evidence type="ECO:0000259" key="4">
    <source>
        <dbReference type="Pfam" id="PF01967"/>
    </source>
</evidence>
<dbReference type="GO" id="GO:0006777">
    <property type="term" value="P:Mo-molybdopterin cofactor biosynthetic process"/>
    <property type="evidence" value="ECO:0007669"/>
    <property type="project" value="UniProtKB-KW"/>
</dbReference>
<feature type="domain" description="Molybdopterin cofactor biosynthesis C (MoaC)" evidence="4">
    <location>
        <begin position="72"/>
        <end position="208"/>
    </location>
</feature>
<evidence type="ECO:0000313" key="6">
    <source>
        <dbReference type="Proteomes" id="UP001497525"/>
    </source>
</evidence>
<organism evidence="5 6">
    <name type="scientific">Calicophoron daubneyi</name>
    <name type="common">Rumen fluke</name>
    <name type="synonym">Paramphistomum daubneyi</name>
    <dbReference type="NCBI Taxonomy" id="300641"/>
    <lineage>
        <taxon>Eukaryota</taxon>
        <taxon>Metazoa</taxon>
        <taxon>Spiralia</taxon>
        <taxon>Lophotrochozoa</taxon>
        <taxon>Platyhelminthes</taxon>
        <taxon>Trematoda</taxon>
        <taxon>Digenea</taxon>
        <taxon>Plagiorchiida</taxon>
        <taxon>Pronocephalata</taxon>
        <taxon>Paramphistomoidea</taxon>
        <taxon>Paramphistomidae</taxon>
        <taxon>Calicophoron</taxon>
    </lineage>
</organism>
<dbReference type="InterPro" id="IPR002820">
    <property type="entry name" value="Mopterin_CF_biosynth-C_dom"/>
</dbReference>
<gene>
    <name evidence="5" type="ORF">CDAUBV1_LOCUS4571</name>
</gene>
<evidence type="ECO:0000256" key="1">
    <source>
        <dbReference type="ARBA" id="ARBA00005046"/>
    </source>
</evidence>
<dbReference type="Pfam" id="PF01967">
    <property type="entry name" value="MoaC"/>
    <property type="match status" value="1"/>
</dbReference>
<name>A0AAV2T793_CALDB</name>
<sequence>MDKMRLQKLNCSSILTGFRKKGKSQDTGRSDRDKQDDELKEVHTTLPANAARLPDISSEMIRNAKSVSAGSSHSARAQGRVEISDSLLKALSELNSTETFGSNDHQILSVNTPKGDLIQIARIAGIQATKQTHMLIPLCHQVPISYTSVDIWLEGSSICIESIIKAVGNADGIETAALNAVAVASVTVCDMLKSFKQGEVKISDIEVQRLAASSKEFAERNNQNFHV</sequence>
<dbReference type="SUPFAM" id="SSF55040">
    <property type="entry name" value="Molybdenum cofactor biosynthesis protein C, MoaC"/>
    <property type="match status" value="1"/>
</dbReference>
<feature type="compositionally biased region" description="Basic and acidic residues" evidence="3">
    <location>
        <begin position="23"/>
        <end position="39"/>
    </location>
</feature>